<protein>
    <submittedName>
        <fullName evidence="1">Uncharacterized protein</fullName>
    </submittedName>
</protein>
<keyword evidence="2" id="KW-1185">Reference proteome</keyword>
<organism evidence="1 2">
    <name type="scientific">Fasciola hepatica</name>
    <name type="common">Liver fluke</name>
    <dbReference type="NCBI Taxonomy" id="6192"/>
    <lineage>
        <taxon>Eukaryota</taxon>
        <taxon>Metazoa</taxon>
        <taxon>Spiralia</taxon>
        <taxon>Lophotrochozoa</taxon>
        <taxon>Platyhelminthes</taxon>
        <taxon>Trematoda</taxon>
        <taxon>Digenea</taxon>
        <taxon>Plagiorchiida</taxon>
        <taxon>Echinostomata</taxon>
        <taxon>Echinostomatoidea</taxon>
        <taxon>Fasciolidae</taxon>
        <taxon>Fasciola</taxon>
    </lineage>
</organism>
<evidence type="ECO:0000313" key="1">
    <source>
        <dbReference type="EMBL" id="CAM0512151.1"/>
    </source>
</evidence>
<accession>A0ABC9HGX2</accession>
<name>A0ABC9HGX2_FASHE</name>
<dbReference type="Proteomes" id="UP001189180">
    <property type="component" value="Unassembled WGS sequence"/>
</dbReference>
<dbReference type="AlphaFoldDB" id="A0ABC9HGX2"/>
<comment type="caution">
    <text evidence="1">The sequence shown here is derived from an EMBL/GenBank/DDBJ whole genome shotgun (WGS) entry which is preliminary data.</text>
</comment>
<evidence type="ECO:0000313" key="2">
    <source>
        <dbReference type="Proteomes" id="UP001189180"/>
    </source>
</evidence>
<dbReference type="EMBL" id="CANUEZ050000195">
    <property type="protein sequence ID" value="CAM0512151.1"/>
    <property type="molecule type" value="Genomic_DNA"/>
</dbReference>
<sequence length="154" mass="17766">MHFPVLHVHPKWKNTAYSTHPTILTACPLSVMRKSISSSQLSFPSCSLVGIVFSPRSRYRVNVYSFHVGVGASSYTQLRSTYLKMNLKITEAVPEIISVSRTLLNMAMLCHLRWTLRTYSYQELKEIIFGTDHRRSRSKIIRKRLIMLTTRSGF</sequence>
<gene>
    <name evidence="1" type="ORF">FHB240107_LOCUS4543</name>
</gene>
<reference evidence="1 2" key="1">
    <citation type="submission" date="2024-08" db="EMBL/GenBank/DDBJ databases">
        <authorList>
            <person name="Paterson S."/>
        </authorList>
    </citation>
    <scope>NUCLEOTIDE SEQUENCE [LARGE SCALE GENOMIC DNA]</scope>
</reference>
<proteinExistence type="predicted"/>